<keyword evidence="4" id="KW-1185">Reference proteome</keyword>
<evidence type="ECO:0000313" key="3">
    <source>
        <dbReference type="EMBL" id="SFJ50078.1"/>
    </source>
</evidence>
<dbReference type="Pfam" id="PF13480">
    <property type="entry name" value="Acetyltransf_6"/>
    <property type="match status" value="1"/>
</dbReference>
<dbReference type="InterPro" id="IPR016181">
    <property type="entry name" value="Acyl_CoA_acyltransferase"/>
</dbReference>
<dbReference type="GO" id="GO:0016740">
    <property type="term" value="F:transferase activity"/>
    <property type="evidence" value="ECO:0007669"/>
    <property type="project" value="UniProtKB-KW"/>
</dbReference>
<organism evidence="3 4">
    <name type="scientific">Aquamicrobium aerolatum DSM 21857</name>
    <dbReference type="NCBI Taxonomy" id="1121003"/>
    <lineage>
        <taxon>Bacteria</taxon>
        <taxon>Pseudomonadati</taxon>
        <taxon>Pseudomonadota</taxon>
        <taxon>Alphaproteobacteria</taxon>
        <taxon>Hyphomicrobiales</taxon>
        <taxon>Phyllobacteriaceae</taxon>
        <taxon>Aerobium</taxon>
    </lineage>
</organism>
<proteinExistence type="predicted"/>
<dbReference type="InterPro" id="IPR038740">
    <property type="entry name" value="BioF2-like_GNAT_dom"/>
</dbReference>
<sequence>MVDTGAVARNTRGSGSSVSGLKSADVSIAIVCPADTAALADYEIFCSTALHGQAQHPLWLHAWITATNADALIATIRHEGRTKLMVAMEVIKSGPFRVARFMGGAHANGNFVATDPSGQNFVTASVLTALREVVAQARPDIDLICLERQLPDLLGMPNPFAQLATVQSANIALATDMSGGMDAMLARMNGKRKRKKLRYTLNKFSEAGGHRWLEASSAADVETLLSSFFEMKALRFRQNGIPDPFSPMEVQSFFQTLFTQALQQKPAPFVLHGLEVGGRIVGVNGYSITQNSFVCEFCAIDDSEPSLSPGFYLDFVAMEKACEQGKAIYDFSVGDDDYKRTWCDVQTQPFDLLLPLTVKGRLAYAGRLARTRGISAVKSNTRFWTLLKTLRKKVSGYTS</sequence>
<feature type="domain" description="BioF2-like acetyltransferase" evidence="2">
    <location>
        <begin position="192"/>
        <end position="340"/>
    </location>
</feature>
<reference evidence="4" key="1">
    <citation type="submission" date="2016-10" db="EMBL/GenBank/DDBJ databases">
        <authorList>
            <person name="Varghese N."/>
            <person name="Submissions S."/>
        </authorList>
    </citation>
    <scope>NUCLEOTIDE SEQUENCE [LARGE SCALE GENOMIC DNA]</scope>
    <source>
        <strain evidence="4">DSM 21857</strain>
    </source>
</reference>
<name>A0A1I3RUP9_9HYPH</name>
<evidence type="ECO:0000259" key="2">
    <source>
        <dbReference type="Pfam" id="PF13480"/>
    </source>
</evidence>
<dbReference type="AlphaFoldDB" id="A0A1I3RUP9"/>
<evidence type="ECO:0000256" key="1">
    <source>
        <dbReference type="SAM" id="MobiDB-lite"/>
    </source>
</evidence>
<feature type="compositionally biased region" description="Polar residues" evidence="1">
    <location>
        <begin position="11"/>
        <end position="20"/>
    </location>
</feature>
<dbReference type="SUPFAM" id="SSF55729">
    <property type="entry name" value="Acyl-CoA N-acyltransferases (Nat)"/>
    <property type="match status" value="1"/>
</dbReference>
<dbReference type="OrthoDB" id="8193702at2"/>
<protein>
    <submittedName>
        <fullName evidence="3">Acetyltransferase involved in cellulose biosynthesis, CelD/BcsL family</fullName>
    </submittedName>
</protein>
<dbReference type="Proteomes" id="UP000242763">
    <property type="component" value="Unassembled WGS sequence"/>
</dbReference>
<dbReference type="RefSeq" id="WP_091524332.1">
    <property type="nucleotide sequence ID" value="NZ_FORF01000023.1"/>
</dbReference>
<dbReference type="Gene3D" id="3.40.630.30">
    <property type="match status" value="1"/>
</dbReference>
<gene>
    <name evidence="3" type="ORF">SAMN03080618_03167</name>
</gene>
<accession>A0A1I3RUP9</accession>
<keyword evidence="3" id="KW-0808">Transferase</keyword>
<evidence type="ECO:0000313" key="4">
    <source>
        <dbReference type="Proteomes" id="UP000242763"/>
    </source>
</evidence>
<dbReference type="EMBL" id="FORF01000023">
    <property type="protein sequence ID" value="SFJ50078.1"/>
    <property type="molecule type" value="Genomic_DNA"/>
</dbReference>
<feature type="region of interest" description="Disordered" evidence="1">
    <location>
        <begin position="1"/>
        <end position="20"/>
    </location>
</feature>
<dbReference type="STRING" id="1121003.SAMN03080618_03167"/>